<comment type="caution">
    <text evidence="10">The sequence shown here is derived from an EMBL/GenBank/DDBJ whole genome shotgun (WGS) entry which is preliminary data.</text>
</comment>
<comment type="cofactor">
    <cofactor evidence="1">
        <name>[4Fe-4S] cluster</name>
        <dbReference type="ChEBI" id="CHEBI:49883"/>
    </cofactor>
</comment>
<evidence type="ECO:0008006" key="12">
    <source>
        <dbReference type="Google" id="ProtNLM"/>
    </source>
</evidence>
<dbReference type="InterPro" id="IPR006158">
    <property type="entry name" value="Cobalamin-bd"/>
</dbReference>
<dbReference type="Pfam" id="PF02310">
    <property type="entry name" value="B12-binding"/>
    <property type="match status" value="1"/>
</dbReference>
<dbReference type="PANTHER" id="PTHR43409:SF7">
    <property type="entry name" value="BLL1977 PROTEIN"/>
    <property type="match status" value="1"/>
</dbReference>
<evidence type="ECO:0000256" key="4">
    <source>
        <dbReference type="ARBA" id="ARBA00022691"/>
    </source>
</evidence>
<dbReference type="InterPro" id="IPR034466">
    <property type="entry name" value="Methyltransferase_Class_B"/>
</dbReference>
<feature type="domain" description="B12-binding" evidence="8">
    <location>
        <begin position="17"/>
        <end position="153"/>
    </location>
</feature>
<protein>
    <recommendedName>
        <fullName evidence="12">Radical SAM protein</fullName>
    </recommendedName>
</protein>
<dbReference type="SUPFAM" id="SSF52242">
    <property type="entry name" value="Cobalamin (vitamin B12)-binding domain"/>
    <property type="match status" value="1"/>
</dbReference>
<keyword evidence="7" id="KW-0411">Iron-sulfur</keyword>
<dbReference type="PANTHER" id="PTHR43409">
    <property type="entry name" value="ANAEROBIC MAGNESIUM-PROTOPORPHYRIN IX MONOMETHYL ESTER CYCLASE-RELATED"/>
    <property type="match status" value="1"/>
</dbReference>
<dbReference type="PROSITE" id="PS51332">
    <property type="entry name" value="B12_BINDING"/>
    <property type="match status" value="1"/>
</dbReference>
<evidence type="ECO:0000259" key="9">
    <source>
        <dbReference type="PROSITE" id="PS51918"/>
    </source>
</evidence>
<name>A0ABP6TCR6_9ACTN</name>
<dbReference type="SFLD" id="SFLDG01123">
    <property type="entry name" value="methyltransferase_(Class_B)"/>
    <property type="match status" value="1"/>
</dbReference>
<dbReference type="InterPro" id="IPR058240">
    <property type="entry name" value="rSAM_sf"/>
</dbReference>
<dbReference type="InterPro" id="IPR023404">
    <property type="entry name" value="rSAM_horseshoe"/>
</dbReference>
<dbReference type="InterPro" id="IPR051198">
    <property type="entry name" value="BchE-like"/>
</dbReference>
<keyword evidence="5" id="KW-0479">Metal-binding</keyword>
<reference evidence="11" key="1">
    <citation type="journal article" date="2019" name="Int. J. Syst. Evol. Microbiol.">
        <title>The Global Catalogue of Microorganisms (GCM) 10K type strain sequencing project: providing services to taxonomists for standard genome sequencing and annotation.</title>
        <authorList>
            <consortium name="The Broad Institute Genomics Platform"/>
            <consortium name="The Broad Institute Genome Sequencing Center for Infectious Disease"/>
            <person name="Wu L."/>
            <person name="Ma J."/>
        </authorList>
    </citation>
    <scope>NUCLEOTIDE SEQUENCE [LARGE SCALE GENOMIC DNA]</scope>
    <source>
        <strain evidence="11">JCM 9458</strain>
    </source>
</reference>
<dbReference type="Proteomes" id="UP001501676">
    <property type="component" value="Unassembled WGS sequence"/>
</dbReference>
<dbReference type="InterPro" id="IPR006638">
    <property type="entry name" value="Elp3/MiaA/NifB-like_rSAM"/>
</dbReference>
<evidence type="ECO:0000256" key="6">
    <source>
        <dbReference type="ARBA" id="ARBA00023004"/>
    </source>
</evidence>
<dbReference type="SMART" id="SM00729">
    <property type="entry name" value="Elp3"/>
    <property type="match status" value="1"/>
</dbReference>
<keyword evidence="3" id="KW-0808">Transferase</keyword>
<dbReference type="Gene3D" id="3.80.30.20">
    <property type="entry name" value="tm_1862 like domain"/>
    <property type="match status" value="1"/>
</dbReference>
<dbReference type="Pfam" id="PF04055">
    <property type="entry name" value="Radical_SAM"/>
    <property type="match status" value="1"/>
</dbReference>
<keyword evidence="11" id="KW-1185">Reference proteome</keyword>
<evidence type="ECO:0000256" key="7">
    <source>
        <dbReference type="ARBA" id="ARBA00023014"/>
    </source>
</evidence>
<dbReference type="InterPro" id="IPR036724">
    <property type="entry name" value="Cobalamin-bd_sf"/>
</dbReference>
<evidence type="ECO:0000256" key="1">
    <source>
        <dbReference type="ARBA" id="ARBA00001966"/>
    </source>
</evidence>
<evidence type="ECO:0000256" key="5">
    <source>
        <dbReference type="ARBA" id="ARBA00022723"/>
    </source>
</evidence>
<evidence type="ECO:0000313" key="10">
    <source>
        <dbReference type="EMBL" id="GAA3398541.1"/>
    </source>
</evidence>
<dbReference type="EMBL" id="BAAAYN010000089">
    <property type="protein sequence ID" value="GAA3398541.1"/>
    <property type="molecule type" value="Genomic_DNA"/>
</dbReference>
<gene>
    <name evidence="10" type="ORF">GCM10020369_82240</name>
</gene>
<proteinExistence type="predicted"/>
<dbReference type="RefSeq" id="WP_345733774.1">
    <property type="nucleotide sequence ID" value="NZ_BAAAYN010000089.1"/>
</dbReference>
<evidence type="ECO:0000256" key="2">
    <source>
        <dbReference type="ARBA" id="ARBA00022603"/>
    </source>
</evidence>
<accession>A0ABP6TCR6</accession>
<dbReference type="SFLD" id="SFLDS00029">
    <property type="entry name" value="Radical_SAM"/>
    <property type="match status" value="1"/>
</dbReference>
<feature type="domain" description="Radical SAM core" evidence="9">
    <location>
        <begin position="183"/>
        <end position="422"/>
    </location>
</feature>
<dbReference type="InterPro" id="IPR007197">
    <property type="entry name" value="rSAM"/>
</dbReference>
<dbReference type="Gene3D" id="3.40.50.280">
    <property type="entry name" value="Cobalamin-binding domain"/>
    <property type="match status" value="1"/>
</dbReference>
<keyword evidence="2" id="KW-0489">Methyltransferase</keyword>
<evidence type="ECO:0000313" key="11">
    <source>
        <dbReference type="Proteomes" id="UP001501676"/>
    </source>
</evidence>
<dbReference type="PROSITE" id="PS51918">
    <property type="entry name" value="RADICAL_SAM"/>
    <property type="match status" value="1"/>
</dbReference>
<sequence>MDAGEQQRVAGDVPRRRLRVALVYVGQPESELRPVMSPPIGPQLLGTLLLEHGADVELFDSRLQPADVLVAAVDDFDPHLVGFSYLSPNAAEAVALARAVRQPGRVVIAGGVHASIHTEATVATGAFDCVVRREGESAILDLYDRVVAGETLPPVVEGTPWPDMDVLPPYADFDCYRGVYADSDGYRPVYLQLGRGCPMQCTFCELPNRAVFEPPRRRFRTVDRVMAELHEYVRRWGVDFVTIADPIATLNLPLLTGVVRRMDAELPHVGLMFNGHVNRFNRALAECLGEAQAGRDREGQRITVWFGFESGSQRLLDFMRKRTSVADGVAVAQLCREHDVQVGANLLLGVPTETDEDYAAHHTFMDAVAPTFPNPNILNPLPGTEMYDYCAARGLLRDPADYSIWRDVDIAERGAGPVLGIDYDRVLATYRHYRDEPAPDTEGRYQSWAAAE</sequence>
<dbReference type="SUPFAM" id="SSF102114">
    <property type="entry name" value="Radical SAM enzymes"/>
    <property type="match status" value="1"/>
</dbReference>
<evidence type="ECO:0000256" key="3">
    <source>
        <dbReference type="ARBA" id="ARBA00022679"/>
    </source>
</evidence>
<evidence type="ECO:0000259" key="8">
    <source>
        <dbReference type="PROSITE" id="PS51332"/>
    </source>
</evidence>
<keyword evidence="4" id="KW-0949">S-adenosyl-L-methionine</keyword>
<organism evidence="10 11">
    <name type="scientific">Cryptosporangium minutisporangium</name>
    <dbReference type="NCBI Taxonomy" id="113569"/>
    <lineage>
        <taxon>Bacteria</taxon>
        <taxon>Bacillati</taxon>
        <taxon>Actinomycetota</taxon>
        <taxon>Actinomycetes</taxon>
        <taxon>Cryptosporangiales</taxon>
        <taxon>Cryptosporangiaceae</taxon>
        <taxon>Cryptosporangium</taxon>
    </lineage>
</organism>
<dbReference type="SFLD" id="SFLDG01082">
    <property type="entry name" value="B12-binding_domain_containing"/>
    <property type="match status" value="1"/>
</dbReference>
<dbReference type="CDD" id="cd01335">
    <property type="entry name" value="Radical_SAM"/>
    <property type="match status" value="1"/>
</dbReference>
<keyword evidence="6" id="KW-0408">Iron</keyword>